<proteinExistence type="predicted"/>
<gene>
    <name evidence="5" type="ORF">AM380_10925</name>
</gene>
<dbReference type="Pfam" id="PF00353">
    <property type="entry name" value="HemolysinCabind"/>
    <property type="match status" value="2"/>
</dbReference>
<evidence type="ECO:0000256" key="3">
    <source>
        <dbReference type="ARBA" id="ARBA00022837"/>
    </source>
</evidence>
<dbReference type="PRINTS" id="PR00313">
    <property type="entry name" value="CABNDNGRPT"/>
</dbReference>
<dbReference type="InterPro" id="IPR001343">
    <property type="entry name" value="Hemolysn_Ca-bd"/>
</dbReference>
<dbReference type="SUPFAM" id="SSF51120">
    <property type="entry name" value="beta-Roll"/>
    <property type="match status" value="2"/>
</dbReference>
<dbReference type="InterPro" id="IPR011049">
    <property type="entry name" value="Serralysin-like_metalloprot_C"/>
</dbReference>
<evidence type="ECO:0000256" key="1">
    <source>
        <dbReference type="ARBA" id="ARBA00004613"/>
    </source>
</evidence>
<dbReference type="Gene3D" id="2.150.10.10">
    <property type="entry name" value="Serralysin-like metalloprotease, C-terminal"/>
    <property type="match status" value="2"/>
</dbReference>
<dbReference type="InterPro" id="IPR050557">
    <property type="entry name" value="RTX_toxin/Mannuronan_C5-epim"/>
</dbReference>
<dbReference type="Gene3D" id="3.40.50.1820">
    <property type="entry name" value="alpha/beta hydrolase"/>
    <property type="match status" value="1"/>
</dbReference>
<dbReference type="PANTHER" id="PTHR38340">
    <property type="entry name" value="S-LAYER PROTEIN"/>
    <property type="match status" value="1"/>
</dbReference>
<dbReference type="EMBL" id="CP028956">
    <property type="protein sequence ID" value="AWC94115.1"/>
    <property type="molecule type" value="Genomic_DNA"/>
</dbReference>
<dbReference type="AlphaFoldDB" id="A0AAU8ZLJ3"/>
<keyword evidence="2" id="KW-0964">Secreted</keyword>
<feature type="transmembrane region" description="Helical" evidence="4">
    <location>
        <begin position="29"/>
        <end position="46"/>
    </location>
</feature>
<protein>
    <recommendedName>
        <fullName evidence="7">Triacylglycerol lipase</fullName>
    </recommendedName>
</protein>
<keyword evidence="4" id="KW-1133">Transmembrane helix</keyword>
<organism evidence="5 6">
    <name type="scientific">Morganella morganii</name>
    <name type="common">Proteus morganii</name>
    <dbReference type="NCBI Taxonomy" id="582"/>
    <lineage>
        <taxon>Bacteria</taxon>
        <taxon>Pseudomonadati</taxon>
        <taxon>Pseudomonadota</taxon>
        <taxon>Gammaproteobacteria</taxon>
        <taxon>Enterobacterales</taxon>
        <taxon>Morganellaceae</taxon>
        <taxon>Morganella</taxon>
    </lineage>
</organism>
<reference evidence="5 6" key="1">
    <citation type="submission" date="2018-04" db="EMBL/GenBank/DDBJ databases">
        <title>Whole genome sequencing of Morganella morganii AR_0133.</title>
        <authorList>
            <person name="Conlan S."/>
            <person name="Thomas P.J."/>
            <person name="Mullikin J."/>
            <person name="Frank K.M."/>
            <person name="Segre J.A."/>
        </authorList>
    </citation>
    <scope>NUCLEOTIDE SEQUENCE [LARGE SCALE GENOMIC DNA]</scope>
    <source>
        <strain evidence="5 6">AR_0133</strain>
    </source>
</reference>
<accession>A0AAU8ZLJ3</accession>
<evidence type="ECO:0000256" key="2">
    <source>
        <dbReference type="ARBA" id="ARBA00022525"/>
    </source>
</evidence>
<evidence type="ECO:0000313" key="6">
    <source>
        <dbReference type="Proteomes" id="UP000244682"/>
    </source>
</evidence>
<keyword evidence="4" id="KW-0472">Membrane</keyword>
<dbReference type="GO" id="GO:0005509">
    <property type="term" value="F:calcium ion binding"/>
    <property type="evidence" value="ECO:0007669"/>
    <property type="project" value="InterPro"/>
</dbReference>
<dbReference type="PROSITE" id="PS00330">
    <property type="entry name" value="HEMOLYSIN_CALCIUM"/>
    <property type="match status" value="2"/>
</dbReference>
<evidence type="ECO:0000313" key="5">
    <source>
        <dbReference type="EMBL" id="AWC94115.1"/>
    </source>
</evidence>
<dbReference type="Proteomes" id="UP000244682">
    <property type="component" value="Chromosome"/>
</dbReference>
<evidence type="ECO:0000256" key="4">
    <source>
        <dbReference type="SAM" id="Phobius"/>
    </source>
</evidence>
<name>A0AAU8ZLJ3_MORMO</name>
<dbReference type="PANTHER" id="PTHR38340:SF1">
    <property type="entry name" value="S-LAYER PROTEIN"/>
    <property type="match status" value="1"/>
</dbReference>
<keyword evidence="4" id="KW-0812">Transmembrane</keyword>
<dbReference type="InterPro" id="IPR029058">
    <property type="entry name" value="AB_hydrolase_fold"/>
</dbReference>
<comment type="subcellular location">
    <subcellularLocation>
        <location evidence="1">Secreted</location>
    </subcellularLocation>
</comment>
<sequence length="624" mass="68143">MLFNYRNYSKNESISLVITSKRIAMYDNLYMMFGVIPAAGIITKILEPLSSSLHWMPGKMNVSIPPGWRELKPTELNLPDSAVDSFGYYKVTSPVTGKIIPSMGLQSRILGKFDHQDKIQNIALSWTGTNDLLDIPDYTQLNNGNIAPHLEPLLNAVKSLAVKNNLSAKDIIITGNSLGGGLVNINAKARDTLANGFFKNSNYIAFASPYIHDDGSVLNIGFENDAVFRIAGDANSFFGALSGIKPFVVNPDRHYKSTLNNVISFDDPHSLNLIGGGNYLAKSLLNIPVGWTPHVINMITDSWERIAASEFYPLMNKDSVIIVDNLSRLMRNIKWVGDIYPDTGHYGKPAFILGNQYSNMLKGNNAGDYISAGPGDDKIKPGYGADIINGGTGTDTLLLHGYIKDWDCYKSGEFVFFIPKDGSGMKKVRHIEKAEFSSEPDKVYFINNTPGNKPVLSVKPAGNIRYKKSVTGTDDADDLTGSAVFSPAGNNTLHALKTGSLLVSGQGNDVLIGNDGNDELYSGEENDFLYGGKGNDILFGGTGDDIFHFDKNSGGKTDIMDFNQYARDHDVILFTSDIFKDVNDVLSHGRNSGGNVVITNSDNVITIHDYTLDMLAKNQVLSVI</sequence>
<dbReference type="GO" id="GO:0005576">
    <property type="term" value="C:extracellular region"/>
    <property type="evidence" value="ECO:0007669"/>
    <property type="project" value="UniProtKB-SubCell"/>
</dbReference>
<evidence type="ECO:0008006" key="7">
    <source>
        <dbReference type="Google" id="ProtNLM"/>
    </source>
</evidence>
<dbReference type="InterPro" id="IPR018511">
    <property type="entry name" value="Hemolysin-typ_Ca-bd_CS"/>
</dbReference>
<keyword evidence="3" id="KW-0106">Calcium</keyword>
<dbReference type="SUPFAM" id="SSF53474">
    <property type="entry name" value="alpha/beta-Hydrolases"/>
    <property type="match status" value="1"/>
</dbReference>